<sequence length="309" mass="36283">MLDQAHLPMAEIVRSSEQDLMISSLSILSLHLPDPEGKIIAQILDPIKTDKLETFHCFPSLIKELQIKIWQFAFPPPRRVEVRPNRFCRQREPHCSSCKCRAKHTAPLPITLYVNQQSREETLRHYRLVWMTPETQGTFNGKVKPLCFDPSRDFLYTDIFDMMCCTRSDWMAPLIANRFLKRDGFKDVRVLEVRSWEWHDSIGESLKTPYCVALEVFTQLEEIRLMLHHPSQYLPKFCADCRSRHQGRPWTKSMEKKSIDAMTAFFQRIHDDTAVGEQLAEWGFQSHTKHEMAEVKIPKIVVVPWTRRC</sequence>
<evidence type="ECO:0000313" key="2">
    <source>
        <dbReference type="EMBL" id="KAF7929214.1"/>
    </source>
</evidence>
<gene>
    <name evidence="2" type="ORF">EAE98_005133</name>
</gene>
<dbReference type="RefSeq" id="XP_038810596.1">
    <property type="nucleotide sequence ID" value="XM_038952754.1"/>
</dbReference>
<dbReference type="PANTHER" id="PTHR35910:SF1">
    <property type="entry name" value="2EXR DOMAIN-CONTAINING PROTEIN"/>
    <property type="match status" value="1"/>
</dbReference>
<protein>
    <recommendedName>
        <fullName evidence="1">2EXR domain-containing protein</fullName>
    </recommendedName>
</protein>
<dbReference type="Proteomes" id="UP000783213">
    <property type="component" value="Unassembled WGS sequence"/>
</dbReference>
<organism evidence="2 3">
    <name type="scientific">Botrytis deweyae</name>
    <dbReference type="NCBI Taxonomy" id="2478750"/>
    <lineage>
        <taxon>Eukaryota</taxon>
        <taxon>Fungi</taxon>
        <taxon>Dikarya</taxon>
        <taxon>Ascomycota</taxon>
        <taxon>Pezizomycotina</taxon>
        <taxon>Leotiomycetes</taxon>
        <taxon>Helotiales</taxon>
        <taxon>Sclerotiniaceae</taxon>
        <taxon>Botrytis</taxon>
    </lineage>
</organism>
<feature type="domain" description="2EXR" evidence="1">
    <location>
        <begin position="55"/>
        <end position="155"/>
    </location>
</feature>
<dbReference type="Pfam" id="PF20150">
    <property type="entry name" value="2EXR"/>
    <property type="match status" value="1"/>
</dbReference>
<dbReference type="EMBL" id="RCSX01000010">
    <property type="protein sequence ID" value="KAF7929214.1"/>
    <property type="molecule type" value="Genomic_DNA"/>
</dbReference>
<evidence type="ECO:0000313" key="3">
    <source>
        <dbReference type="Proteomes" id="UP000783213"/>
    </source>
</evidence>
<dbReference type="GeneID" id="62231907"/>
<accession>A0ABQ7IMZ9</accession>
<reference evidence="2 3" key="1">
    <citation type="journal article" date="2020" name="Genome Biol. Evol.">
        <title>Comparative genomics of Sclerotiniaceae.</title>
        <authorList>
            <person name="Valero Jimenez C.A."/>
            <person name="Steentjes M."/>
            <person name="Scholten O.E."/>
            <person name="Van Kan J.A.L."/>
        </authorList>
    </citation>
    <scope>NUCLEOTIDE SEQUENCE [LARGE SCALE GENOMIC DNA]</scope>
    <source>
        <strain evidence="2 3">B1</strain>
    </source>
</reference>
<comment type="caution">
    <text evidence="2">The sequence shown here is derived from an EMBL/GenBank/DDBJ whole genome shotgun (WGS) entry which is preliminary data.</text>
</comment>
<evidence type="ECO:0000259" key="1">
    <source>
        <dbReference type="Pfam" id="PF20150"/>
    </source>
</evidence>
<dbReference type="InterPro" id="IPR045518">
    <property type="entry name" value="2EXR"/>
</dbReference>
<proteinExistence type="predicted"/>
<keyword evidence="3" id="KW-1185">Reference proteome</keyword>
<name>A0ABQ7IMZ9_9HELO</name>
<dbReference type="PANTHER" id="PTHR35910">
    <property type="entry name" value="2EXR DOMAIN-CONTAINING PROTEIN"/>
    <property type="match status" value="1"/>
</dbReference>